<reference evidence="2 3" key="1">
    <citation type="submission" date="2018-03" db="EMBL/GenBank/DDBJ databases">
        <authorList>
            <person name="Nguyen K."/>
            <person name="Fouts D."/>
            <person name="Sutton G."/>
        </authorList>
    </citation>
    <scope>NUCLEOTIDE SEQUENCE [LARGE SCALE GENOMIC DNA]</scope>
    <source>
        <strain evidence="2 3">AU17135</strain>
    </source>
</reference>
<proteinExistence type="predicted"/>
<protein>
    <submittedName>
        <fullName evidence="2">Uncharacterized protein</fullName>
    </submittedName>
</protein>
<dbReference type="EMBL" id="PVFZ01000005">
    <property type="protein sequence ID" value="PRF28328.1"/>
    <property type="molecule type" value="Genomic_DNA"/>
</dbReference>
<feature type="region of interest" description="Disordered" evidence="1">
    <location>
        <begin position="40"/>
        <end position="59"/>
    </location>
</feature>
<organism evidence="2 3">
    <name type="scientific">Burkholderia multivorans</name>
    <dbReference type="NCBI Taxonomy" id="87883"/>
    <lineage>
        <taxon>Bacteria</taxon>
        <taxon>Pseudomonadati</taxon>
        <taxon>Pseudomonadota</taxon>
        <taxon>Betaproteobacteria</taxon>
        <taxon>Burkholderiales</taxon>
        <taxon>Burkholderiaceae</taxon>
        <taxon>Burkholderia</taxon>
        <taxon>Burkholderia cepacia complex</taxon>
    </lineage>
</organism>
<name>A0A8E2UVC2_9BURK</name>
<evidence type="ECO:0000256" key="1">
    <source>
        <dbReference type="SAM" id="MobiDB-lite"/>
    </source>
</evidence>
<dbReference type="AlphaFoldDB" id="A0A8E2UVC2"/>
<evidence type="ECO:0000313" key="2">
    <source>
        <dbReference type="EMBL" id="PRF28328.1"/>
    </source>
</evidence>
<accession>A0A8E2UVC2</accession>
<evidence type="ECO:0000313" key="3">
    <source>
        <dbReference type="Proteomes" id="UP000237686"/>
    </source>
</evidence>
<sequence length="73" mass="8294">MDEFELRESLKAIAASLVALQHKLTGRHLHIAARGRSLPKADPFIRRSRRGRQGPYALQPARGLRLRAGRLQR</sequence>
<gene>
    <name evidence="2" type="ORF">C6P98_00885</name>
</gene>
<dbReference type="Proteomes" id="UP000237686">
    <property type="component" value="Unassembled WGS sequence"/>
</dbReference>
<comment type="caution">
    <text evidence="2">The sequence shown here is derived from an EMBL/GenBank/DDBJ whole genome shotgun (WGS) entry which is preliminary data.</text>
</comment>